<dbReference type="AlphaFoldDB" id="A0A323TZL7"/>
<dbReference type="RefSeq" id="WP_110608680.1">
    <property type="nucleotide sequence ID" value="NZ_PDOD01000001.1"/>
</dbReference>
<accession>A0A323TZL7</accession>
<gene>
    <name evidence="3" type="ORF">CR194_05895</name>
</gene>
<proteinExistence type="inferred from homology"/>
<dbReference type="Pfam" id="PF01425">
    <property type="entry name" value="Amidase"/>
    <property type="match status" value="1"/>
</dbReference>
<reference evidence="3 4" key="1">
    <citation type="submission" date="2017-10" db="EMBL/GenBank/DDBJ databases">
        <title>Bacillus sp. nov., a halophilic bacterium isolated from a Keqin Lake.</title>
        <authorList>
            <person name="Wang H."/>
        </authorList>
    </citation>
    <scope>NUCLEOTIDE SEQUENCE [LARGE SCALE GENOMIC DNA]</scope>
    <source>
        <strain evidence="3 4">KQ-12</strain>
    </source>
</reference>
<evidence type="ECO:0000313" key="3">
    <source>
        <dbReference type="EMBL" id="PYZ95045.1"/>
    </source>
</evidence>
<dbReference type="OrthoDB" id="9811471at2"/>
<dbReference type="PROSITE" id="PS00571">
    <property type="entry name" value="AMIDASES"/>
    <property type="match status" value="1"/>
</dbReference>
<feature type="domain" description="Amidase" evidence="2">
    <location>
        <begin position="27"/>
        <end position="476"/>
    </location>
</feature>
<name>A0A323TZL7_9BACI</name>
<dbReference type="InterPro" id="IPR036928">
    <property type="entry name" value="AS_sf"/>
</dbReference>
<comment type="similarity">
    <text evidence="1">Belongs to the amidase family.</text>
</comment>
<dbReference type="Proteomes" id="UP000248214">
    <property type="component" value="Unassembled WGS sequence"/>
</dbReference>
<comment type="caution">
    <text evidence="3">The sequence shown here is derived from an EMBL/GenBank/DDBJ whole genome shotgun (WGS) entry which is preliminary data.</text>
</comment>
<dbReference type="InterPro" id="IPR000120">
    <property type="entry name" value="Amidase"/>
</dbReference>
<protein>
    <submittedName>
        <fullName evidence="3">Amidase</fullName>
    </submittedName>
</protein>
<dbReference type="PANTHER" id="PTHR11895">
    <property type="entry name" value="TRANSAMIDASE"/>
    <property type="match status" value="1"/>
</dbReference>
<keyword evidence="4" id="KW-1185">Reference proteome</keyword>
<dbReference type="GO" id="GO:0003824">
    <property type="term" value="F:catalytic activity"/>
    <property type="evidence" value="ECO:0007669"/>
    <property type="project" value="InterPro"/>
</dbReference>
<dbReference type="SUPFAM" id="SSF75304">
    <property type="entry name" value="Amidase signature (AS) enzymes"/>
    <property type="match status" value="1"/>
</dbReference>
<dbReference type="Gene3D" id="3.90.1300.10">
    <property type="entry name" value="Amidase signature (AS) domain"/>
    <property type="match status" value="1"/>
</dbReference>
<sequence length="500" mass="55020">MKDFHYEKYDAMGLAELIRNKEVTRKEVILKAITRIEGLNPALNAVINKFYEKAIVSCDLSEQSGPLLGVPMLLKNITQEIEGEIVTEGTKVLQGYRATRDSTYSKLLKQSGINILGLTNVPEFALMGVTEPAMYGPTRNPWNLRVTPGGSSGGSASAVASGMVPIAGANDGGGSIRIPAAYSGLFGLKPTRGRTPSGPERGRVWQGASAEHVLSKSVRDSAACLDILNLEENTRAFHAPPFKERYIDTLERPLKKPLKIAFSVESPIGTPVDDQCKQAVLQAAKWLEAAGHEVEERHAPVNGQDLAKSYMTLYFGEVAARLKELEKSIGRKVTMADVEPVTWLIGMLGRAISAEEFVLRLRTWDEAAIKMEPFHDTYDLYMTPTTAMLQAHIGELDLKKSEQILIQLVSKLQAGKVLLKTDMIDQLIQQSLKRTPFTQLANLTGQPAMSVPIYETAERLPVGVQFMGARGREDLLFQLAAALENSDLWVDINKNPFMQL</sequence>
<dbReference type="InterPro" id="IPR020556">
    <property type="entry name" value="Amidase_CS"/>
</dbReference>
<evidence type="ECO:0000256" key="1">
    <source>
        <dbReference type="ARBA" id="ARBA00009199"/>
    </source>
</evidence>
<evidence type="ECO:0000313" key="4">
    <source>
        <dbReference type="Proteomes" id="UP000248214"/>
    </source>
</evidence>
<evidence type="ECO:0000259" key="2">
    <source>
        <dbReference type="Pfam" id="PF01425"/>
    </source>
</evidence>
<dbReference type="EMBL" id="PDOD01000001">
    <property type="protein sequence ID" value="PYZ95045.1"/>
    <property type="molecule type" value="Genomic_DNA"/>
</dbReference>
<organism evidence="3 4">
    <name type="scientific">Salipaludibacillus keqinensis</name>
    <dbReference type="NCBI Taxonomy" id="2045207"/>
    <lineage>
        <taxon>Bacteria</taxon>
        <taxon>Bacillati</taxon>
        <taxon>Bacillota</taxon>
        <taxon>Bacilli</taxon>
        <taxon>Bacillales</taxon>
        <taxon>Bacillaceae</taxon>
    </lineage>
</organism>
<dbReference type="InterPro" id="IPR023631">
    <property type="entry name" value="Amidase_dom"/>
</dbReference>
<dbReference type="PANTHER" id="PTHR11895:SF7">
    <property type="entry name" value="GLUTAMYL-TRNA(GLN) AMIDOTRANSFERASE SUBUNIT A, MITOCHONDRIAL"/>
    <property type="match status" value="1"/>
</dbReference>